<dbReference type="SUPFAM" id="SSF56399">
    <property type="entry name" value="ADP-ribosylation"/>
    <property type="match status" value="1"/>
</dbReference>
<dbReference type="PANTHER" id="PTHR34129">
    <property type="entry name" value="BLR1139 PROTEIN"/>
    <property type="match status" value="1"/>
</dbReference>
<dbReference type="Pfam" id="PF06108">
    <property type="entry name" value="DUF952"/>
    <property type="match status" value="1"/>
</dbReference>
<sequence>MAPTLLHIAERRHWESARAAGVSYEMSTLGRTLADEGFIHCSTDETQVEGVLARFYRSVDRNDLVLLVIDPTLLDAPVRYEPVDGDVFPHVFGPIPLSAIIDVRALPETR</sequence>
<dbReference type="RefSeq" id="WP_160821310.1">
    <property type="nucleotide sequence ID" value="NZ_JBHSXE010000001.1"/>
</dbReference>
<evidence type="ECO:0000313" key="1">
    <source>
        <dbReference type="EMBL" id="MFC6884954.1"/>
    </source>
</evidence>
<protein>
    <submittedName>
        <fullName evidence="1">DUF952 domain-containing protein</fullName>
    </submittedName>
</protein>
<dbReference type="Gene3D" id="3.20.170.20">
    <property type="entry name" value="Protein of unknown function DUF952"/>
    <property type="match status" value="1"/>
</dbReference>
<reference evidence="2" key="1">
    <citation type="journal article" date="2019" name="Int. J. Syst. Evol. Microbiol.">
        <title>The Global Catalogue of Microorganisms (GCM) 10K type strain sequencing project: providing services to taxonomists for standard genome sequencing and annotation.</title>
        <authorList>
            <consortium name="The Broad Institute Genomics Platform"/>
            <consortium name="The Broad Institute Genome Sequencing Center for Infectious Disease"/>
            <person name="Wu L."/>
            <person name="Ma J."/>
        </authorList>
    </citation>
    <scope>NUCLEOTIDE SEQUENCE [LARGE SCALE GENOMIC DNA]</scope>
    <source>
        <strain evidence="2">JCM 3369</strain>
    </source>
</reference>
<dbReference type="Proteomes" id="UP001596380">
    <property type="component" value="Unassembled WGS sequence"/>
</dbReference>
<proteinExistence type="predicted"/>
<accession>A0ABW2CTC9</accession>
<evidence type="ECO:0000313" key="2">
    <source>
        <dbReference type="Proteomes" id="UP001596380"/>
    </source>
</evidence>
<dbReference type="InterPro" id="IPR009297">
    <property type="entry name" value="DUF952"/>
</dbReference>
<organism evidence="1 2">
    <name type="scientific">Actinomadura yumaensis</name>
    <dbReference type="NCBI Taxonomy" id="111807"/>
    <lineage>
        <taxon>Bacteria</taxon>
        <taxon>Bacillati</taxon>
        <taxon>Actinomycetota</taxon>
        <taxon>Actinomycetes</taxon>
        <taxon>Streptosporangiales</taxon>
        <taxon>Thermomonosporaceae</taxon>
        <taxon>Actinomadura</taxon>
    </lineage>
</organism>
<dbReference type="EMBL" id="JBHSXS010000032">
    <property type="protein sequence ID" value="MFC6884954.1"/>
    <property type="molecule type" value="Genomic_DNA"/>
</dbReference>
<dbReference type="PANTHER" id="PTHR34129:SF1">
    <property type="entry name" value="DUF952 DOMAIN-CONTAINING PROTEIN"/>
    <property type="match status" value="1"/>
</dbReference>
<comment type="caution">
    <text evidence="1">The sequence shown here is derived from an EMBL/GenBank/DDBJ whole genome shotgun (WGS) entry which is preliminary data.</text>
</comment>
<name>A0ABW2CTC9_9ACTN</name>
<keyword evidence="2" id="KW-1185">Reference proteome</keyword>
<gene>
    <name evidence="1" type="ORF">ACFQKB_34710</name>
</gene>